<dbReference type="Pfam" id="PF13580">
    <property type="entry name" value="SIS_2"/>
    <property type="match status" value="2"/>
</dbReference>
<protein>
    <submittedName>
        <fullName evidence="2">Phosphoheptose isomerase</fullName>
        <ecNumber evidence="2">5.3.1.-</ecNumber>
    </submittedName>
</protein>
<dbReference type="SUPFAM" id="SSF53697">
    <property type="entry name" value="SIS domain"/>
    <property type="match status" value="1"/>
</dbReference>
<dbReference type="InterPro" id="IPR035461">
    <property type="entry name" value="GmhA/DiaA"/>
</dbReference>
<proteinExistence type="predicted"/>
<dbReference type="EC" id="5.3.1.-" evidence="2"/>
<feature type="domain" description="SIS" evidence="1">
    <location>
        <begin position="29"/>
        <end position="213"/>
    </location>
</feature>
<dbReference type="Gene3D" id="3.40.50.10490">
    <property type="entry name" value="Glucose-6-phosphate isomerase like protein, domain 1"/>
    <property type="match status" value="1"/>
</dbReference>
<dbReference type="GO" id="GO:0097367">
    <property type="term" value="F:carbohydrate derivative binding"/>
    <property type="evidence" value="ECO:0007669"/>
    <property type="project" value="InterPro"/>
</dbReference>
<dbReference type="PROSITE" id="PS51464">
    <property type="entry name" value="SIS"/>
    <property type="match status" value="1"/>
</dbReference>
<dbReference type="GO" id="GO:0016853">
    <property type="term" value="F:isomerase activity"/>
    <property type="evidence" value="ECO:0007669"/>
    <property type="project" value="UniProtKB-KW"/>
</dbReference>
<dbReference type="EMBL" id="JQ844180">
    <property type="protein sequence ID" value="AGS52039.1"/>
    <property type="molecule type" value="Genomic_DNA"/>
</dbReference>
<evidence type="ECO:0000313" key="2">
    <source>
        <dbReference type="EMBL" id="AGS52039.1"/>
    </source>
</evidence>
<keyword evidence="2" id="KW-0413">Isomerase</keyword>
<accession>A0A806KGX0</accession>
<dbReference type="AlphaFoldDB" id="A0A806KGX0"/>
<dbReference type="InterPro" id="IPR046348">
    <property type="entry name" value="SIS_dom_sf"/>
</dbReference>
<dbReference type="InterPro" id="IPR050099">
    <property type="entry name" value="SIS_GmhA/DiaA_subfam"/>
</dbReference>
<sequence length="213" mass="23257">MNENNDKIFNRLFERYPELETLKTEILTAGEILKNAGLAGNKILVCGNGGSAADADHIAGELLKSFCRKRPLEKKLSENLKKIDTNAGEELAAKLQDGVQAISLTHHTALLTAFGNDIDPNMAFAQQCHVYGKEGDVFWGISTSGNAMNVYLAALTAKAKGLKIIGMTGKDGGKLKAICDVCITVPRLETYEAQELHLPVYHALCFYVEESLW</sequence>
<dbReference type="InterPro" id="IPR001347">
    <property type="entry name" value="SIS_dom"/>
</dbReference>
<organism evidence="2">
    <name type="scientific">uncultured bacterium contig00008</name>
    <dbReference type="NCBI Taxonomy" id="1181500"/>
    <lineage>
        <taxon>Bacteria</taxon>
        <taxon>environmental samples</taxon>
    </lineage>
</organism>
<dbReference type="PANTHER" id="PTHR30390">
    <property type="entry name" value="SEDOHEPTULOSE 7-PHOSPHATE ISOMERASE / DNAA INITIATOR-ASSOCIATING FACTOR FOR REPLICATION INITIATION"/>
    <property type="match status" value="1"/>
</dbReference>
<dbReference type="CDD" id="cd05006">
    <property type="entry name" value="SIS_GmhA"/>
    <property type="match status" value="1"/>
</dbReference>
<evidence type="ECO:0000259" key="1">
    <source>
        <dbReference type="PROSITE" id="PS51464"/>
    </source>
</evidence>
<dbReference type="GO" id="GO:1901135">
    <property type="term" value="P:carbohydrate derivative metabolic process"/>
    <property type="evidence" value="ECO:0007669"/>
    <property type="project" value="InterPro"/>
</dbReference>
<name>A0A806KGX0_9BACT</name>
<reference evidence="2" key="1">
    <citation type="submission" date="2012-03" db="EMBL/GenBank/DDBJ databases">
        <title>Functional metagenomics reveals considerable lignocellulase gene clusters in the gut microbiome of a wood-feeding higher termite.</title>
        <authorList>
            <person name="Liu N."/>
        </authorList>
    </citation>
    <scope>NUCLEOTIDE SEQUENCE</scope>
</reference>